<gene>
    <name evidence="5" type="ORF">BD749_1186</name>
</gene>
<dbReference type="InterPro" id="IPR016161">
    <property type="entry name" value="Ald_DH/histidinol_DH"/>
</dbReference>
<dbReference type="GO" id="GO:0004777">
    <property type="term" value="F:succinate-semialdehyde dehydrogenase (NAD+) activity"/>
    <property type="evidence" value="ECO:0007669"/>
    <property type="project" value="TreeGrafter"/>
</dbReference>
<evidence type="ECO:0000313" key="6">
    <source>
        <dbReference type="Proteomes" id="UP000233782"/>
    </source>
</evidence>
<dbReference type="Gene3D" id="3.40.605.10">
    <property type="entry name" value="Aldehyde Dehydrogenase, Chain A, domain 1"/>
    <property type="match status" value="1"/>
</dbReference>
<keyword evidence="3" id="KW-0560">Oxidoreductase</keyword>
<dbReference type="GO" id="GO:0004030">
    <property type="term" value="F:aldehyde dehydrogenase [NAD(P)+] activity"/>
    <property type="evidence" value="ECO:0007669"/>
    <property type="project" value="InterPro"/>
</dbReference>
<evidence type="ECO:0000256" key="1">
    <source>
        <dbReference type="ARBA" id="ARBA00009986"/>
    </source>
</evidence>
<dbReference type="EMBL" id="PJMU01000001">
    <property type="protein sequence ID" value="PKV76236.1"/>
    <property type="molecule type" value="Genomic_DNA"/>
</dbReference>
<keyword evidence="2" id="KW-0521">NADP</keyword>
<dbReference type="RefSeq" id="WP_101443381.1">
    <property type="nucleotide sequence ID" value="NZ_PJMU01000001.1"/>
</dbReference>
<dbReference type="InterPro" id="IPR016163">
    <property type="entry name" value="Ald_DH_C"/>
</dbReference>
<dbReference type="Pfam" id="PF00171">
    <property type="entry name" value="Aldedh"/>
    <property type="match status" value="1"/>
</dbReference>
<dbReference type="SUPFAM" id="SSF53720">
    <property type="entry name" value="ALDH-like"/>
    <property type="match status" value="1"/>
</dbReference>
<proteinExistence type="inferred from homology"/>
<dbReference type="InterPro" id="IPR044148">
    <property type="entry name" value="ALDH_GabD1-like"/>
</dbReference>
<evidence type="ECO:0000259" key="4">
    <source>
        <dbReference type="Pfam" id="PF00171"/>
    </source>
</evidence>
<accession>A0A2N3V3V8</accession>
<name>A0A2N3V3V8_9BACT</name>
<dbReference type="InterPro" id="IPR015590">
    <property type="entry name" value="Aldehyde_DH_dom"/>
</dbReference>
<sequence>MAIQTLNPATNEVLKTFEAHTSQQVNQKLQAADTAFQQWKNTSFEERAQLMNRCAEILEQEADQYGRIITLEMGKPLKDAVAEVQKCAKVCRYYAENAAEFLKDEEVESGASRSLIAYQPLGVVLAVMPWNFPFWQVFRFLAPALMAGNVGVLKHASNVPQCALAIEEIIRKAGFPEDIFHTLLVESKAVDAIIENPIVKAVTLTGSEGAGSKVAEKAGSEIKKTVLELGGSDPFIILEDADLEAAATTAVKSRMVNTGQSCIAAKRFIVVEGIADAFLEKMKEKMQALKTGDPLTDDCDYGPLARKDLAEELEEQVQESIRKGAKMVLEGGHKEKDSAYFKPMIIKDPKPGSPAYEDELFGPVAIVFVVRDEDEAIRIANDHRYGLAGTVFTSDHERGLRVARKVETGAMFVNAMVASSPEMPFGGIKKSGYGRELSYIGIREFTNQKSIWIG</sequence>
<dbReference type="InterPro" id="IPR016162">
    <property type="entry name" value="Ald_DH_N"/>
</dbReference>
<dbReference type="PANTHER" id="PTHR43217">
    <property type="entry name" value="SUCCINATE SEMIALDEHYDE DEHYDROGENASE [NAD(P)+] SAD"/>
    <property type="match status" value="1"/>
</dbReference>
<feature type="domain" description="Aldehyde dehydrogenase" evidence="4">
    <location>
        <begin position="3"/>
        <end position="451"/>
    </location>
</feature>
<comment type="caution">
    <text evidence="5">The sequence shown here is derived from an EMBL/GenBank/DDBJ whole genome shotgun (WGS) entry which is preliminary data.</text>
</comment>
<dbReference type="OrthoDB" id="9762913at2"/>
<dbReference type="FunFam" id="3.40.605.10:FF:000012">
    <property type="entry name" value="NAD-dependent succinate-semialdehyde dehydrogenase"/>
    <property type="match status" value="1"/>
</dbReference>
<organism evidence="5 6">
    <name type="scientific">Pontibacter ramchanderi</name>
    <dbReference type="NCBI Taxonomy" id="1179743"/>
    <lineage>
        <taxon>Bacteria</taxon>
        <taxon>Pseudomonadati</taxon>
        <taxon>Bacteroidota</taxon>
        <taxon>Cytophagia</taxon>
        <taxon>Cytophagales</taxon>
        <taxon>Hymenobacteraceae</taxon>
        <taxon>Pontibacter</taxon>
    </lineage>
</organism>
<dbReference type="FunFam" id="3.40.309.10:FF:000010">
    <property type="entry name" value="Gamma-aminobutyraldehyde dehydrogenase"/>
    <property type="match status" value="1"/>
</dbReference>
<reference evidence="5 6" key="1">
    <citation type="submission" date="2017-12" db="EMBL/GenBank/DDBJ databases">
        <title>Genomic Encyclopedia of Type Strains, Phase III (KMG-III): the genomes of soil and plant-associated and newly described type strains.</title>
        <authorList>
            <person name="Whitman W."/>
        </authorList>
    </citation>
    <scope>NUCLEOTIDE SEQUENCE [LARGE SCALE GENOMIC DNA]</scope>
    <source>
        <strain evidence="5 6">LP43</strain>
    </source>
</reference>
<evidence type="ECO:0000256" key="3">
    <source>
        <dbReference type="ARBA" id="ARBA00023002"/>
    </source>
</evidence>
<dbReference type="Proteomes" id="UP000233782">
    <property type="component" value="Unassembled WGS sequence"/>
</dbReference>
<dbReference type="InterPro" id="IPR047110">
    <property type="entry name" value="GABD/Sad-like"/>
</dbReference>
<evidence type="ECO:0000313" key="5">
    <source>
        <dbReference type="EMBL" id="PKV76236.1"/>
    </source>
</evidence>
<protein>
    <submittedName>
        <fullName evidence="5">Succinate-semialdehyde dehydrogenase/glutarate-semialdehyde dehydrogenase</fullName>
    </submittedName>
</protein>
<comment type="similarity">
    <text evidence="1">Belongs to the aldehyde dehydrogenase family.</text>
</comment>
<evidence type="ECO:0000256" key="2">
    <source>
        <dbReference type="ARBA" id="ARBA00022857"/>
    </source>
</evidence>
<dbReference type="CDD" id="cd07100">
    <property type="entry name" value="ALDH_SSADH1_GabD1"/>
    <property type="match status" value="1"/>
</dbReference>
<dbReference type="Gene3D" id="3.40.309.10">
    <property type="entry name" value="Aldehyde Dehydrogenase, Chain A, domain 2"/>
    <property type="match status" value="1"/>
</dbReference>
<dbReference type="AlphaFoldDB" id="A0A2N3V3V8"/>
<keyword evidence="6" id="KW-1185">Reference proteome</keyword>
<dbReference type="PANTHER" id="PTHR43217:SF1">
    <property type="entry name" value="SUCCINATE SEMIALDEHYDE DEHYDROGENASE [NAD(P)+] SAD"/>
    <property type="match status" value="1"/>
</dbReference>